<keyword evidence="3 5" id="KW-1133">Transmembrane helix</keyword>
<protein>
    <submittedName>
        <fullName evidence="7">Sterol desaturase family protein</fullName>
        <ecNumber evidence="7">1.-.-.-</ecNumber>
    </submittedName>
</protein>
<name>A0A9X4M673_9CYAN</name>
<feature type="domain" description="Fatty acid hydroxylase" evidence="6">
    <location>
        <begin position="86"/>
        <end position="219"/>
    </location>
</feature>
<dbReference type="GO" id="GO:0016020">
    <property type="term" value="C:membrane"/>
    <property type="evidence" value="ECO:0007669"/>
    <property type="project" value="UniProtKB-SubCell"/>
</dbReference>
<dbReference type="EMBL" id="VBTY01000012">
    <property type="protein sequence ID" value="MDG3493458.1"/>
    <property type="molecule type" value="Genomic_DNA"/>
</dbReference>
<keyword evidence="2 5" id="KW-0812">Transmembrane</keyword>
<feature type="transmembrane region" description="Helical" evidence="5">
    <location>
        <begin position="45"/>
        <end position="64"/>
    </location>
</feature>
<comment type="caution">
    <text evidence="7">The sequence shown here is derived from an EMBL/GenBank/DDBJ whole genome shotgun (WGS) entry which is preliminary data.</text>
</comment>
<dbReference type="InterPro" id="IPR050307">
    <property type="entry name" value="Sterol_Desaturase_Related"/>
</dbReference>
<dbReference type="Proteomes" id="UP001152872">
    <property type="component" value="Unassembled WGS sequence"/>
</dbReference>
<sequence>MMEIPDVIKGILILIFVFVPIEKVLSIHHQKLFREGWFTDICYYFSGYFIGHGTTKLLIVFVLLSQKSIPIMSQFVCQQPLVLQVIAAIFIGDLCFYFVHRLLHTVPWLWRFHSIHHSSTHIDWLATVRVHPFEQILTKACQMIPLYFLGFSSEALAIYIVFSSAIAFFIHANIRVKFPILKWIIATPEFHSWHHDRYPQKSAQNLAVQLPILDYIFGTLYMPENKQPKQYGTKLNTTTNYFNHLIYPFKNWVVLNRKN</sequence>
<dbReference type="GO" id="GO:0005506">
    <property type="term" value="F:iron ion binding"/>
    <property type="evidence" value="ECO:0007669"/>
    <property type="project" value="InterPro"/>
</dbReference>
<keyword evidence="8" id="KW-1185">Reference proteome</keyword>
<dbReference type="InterPro" id="IPR006694">
    <property type="entry name" value="Fatty_acid_hydroxylase"/>
</dbReference>
<gene>
    <name evidence="7" type="ORF">FEV09_02700</name>
</gene>
<dbReference type="GO" id="GO:0008610">
    <property type="term" value="P:lipid biosynthetic process"/>
    <property type="evidence" value="ECO:0007669"/>
    <property type="project" value="InterPro"/>
</dbReference>
<dbReference type="EC" id="1.-.-.-" evidence="7"/>
<evidence type="ECO:0000256" key="2">
    <source>
        <dbReference type="ARBA" id="ARBA00022692"/>
    </source>
</evidence>
<evidence type="ECO:0000256" key="4">
    <source>
        <dbReference type="ARBA" id="ARBA00023136"/>
    </source>
</evidence>
<evidence type="ECO:0000256" key="1">
    <source>
        <dbReference type="ARBA" id="ARBA00004370"/>
    </source>
</evidence>
<organism evidence="7 8">
    <name type="scientific">Pseudanabaena catenata USMAC16</name>
    <dbReference type="NCBI Taxonomy" id="1855837"/>
    <lineage>
        <taxon>Bacteria</taxon>
        <taxon>Bacillati</taxon>
        <taxon>Cyanobacteriota</taxon>
        <taxon>Cyanophyceae</taxon>
        <taxon>Pseudanabaenales</taxon>
        <taxon>Pseudanabaenaceae</taxon>
        <taxon>Pseudanabaena</taxon>
    </lineage>
</organism>
<evidence type="ECO:0000313" key="8">
    <source>
        <dbReference type="Proteomes" id="UP001152872"/>
    </source>
</evidence>
<dbReference type="GO" id="GO:0016491">
    <property type="term" value="F:oxidoreductase activity"/>
    <property type="evidence" value="ECO:0007669"/>
    <property type="project" value="UniProtKB-KW"/>
</dbReference>
<keyword evidence="7" id="KW-0560">Oxidoreductase</keyword>
<reference evidence="7" key="1">
    <citation type="submission" date="2019-05" db="EMBL/GenBank/DDBJ databases">
        <title>Whole genome sequencing of Pseudanabaena catenata USMAC16.</title>
        <authorList>
            <person name="Khan Z."/>
            <person name="Omar W.M."/>
            <person name="Convey P."/>
            <person name="Merican F."/>
            <person name="Najimudin N."/>
        </authorList>
    </citation>
    <scope>NUCLEOTIDE SEQUENCE</scope>
    <source>
        <strain evidence="7">USMAC16</strain>
    </source>
</reference>
<accession>A0A9X4M673</accession>
<proteinExistence type="predicted"/>
<feature type="transmembrane region" description="Helical" evidence="5">
    <location>
        <begin position="156"/>
        <end position="174"/>
    </location>
</feature>
<evidence type="ECO:0000259" key="6">
    <source>
        <dbReference type="Pfam" id="PF04116"/>
    </source>
</evidence>
<comment type="subcellular location">
    <subcellularLocation>
        <location evidence="1">Membrane</location>
    </subcellularLocation>
</comment>
<feature type="transmembrane region" description="Helical" evidence="5">
    <location>
        <begin position="76"/>
        <end position="99"/>
    </location>
</feature>
<dbReference type="PANTHER" id="PTHR11863">
    <property type="entry name" value="STEROL DESATURASE"/>
    <property type="match status" value="1"/>
</dbReference>
<dbReference type="Pfam" id="PF04116">
    <property type="entry name" value="FA_hydroxylase"/>
    <property type="match status" value="1"/>
</dbReference>
<evidence type="ECO:0000256" key="5">
    <source>
        <dbReference type="SAM" id="Phobius"/>
    </source>
</evidence>
<keyword evidence="4 5" id="KW-0472">Membrane</keyword>
<feature type="transmembrane region" description="Helical" evidence="5">
    <location>
        <begin position="7"/>
        <end position="25"/>
    </location>
</feature>
<dbReference type="RefSeq" id="WP_100228870.1">
    <property type="nucleotide sequence ID" value="NZ_VBTY01000012.1"/>
</dbReference>
<evidence type="ECO:0000313" key="7">
    <source>
        <dbReference type="EMBL" id="MDG3493458.1"/>
    </source>
</evidence>
<dbReference type="AlphaFoldDB" id="A0A9X4M673"/>
<evidence type="ECO:0000256" key="3">
    <source>
        <dbReference type="ARBA" id="ARBA00022989"/>
    </source>
</evidence>